<keyword evidence="3" id="KW-1185">Reference proteome</keyword>
<dbReference type="EMBL" id="JACHJL010000034">
    <property type="protein sequence ID" value="MBB5940108.1"/>
    <property type="molecule type" value="Genomic_DNA"/>
</dbReference>
<comment type="caution">
    <text evidence="2">The sequence shown here is derived from an EMBL/GenBank/DDBJ whole genome shotgun (WGS) entry which is preliminary data.</text>
</comment>
<feature type="compositionally biased region" description="Low complexity" evidence="1">
    <location>
        <begin position="203"/>
        <end position="243"/>
    </location>
</feature>
<feature type="compositionally biased region" description="Basic residues" evidence="1">
    <location>
        <begin position="244"/>
        <end position="264"/>
    </location>
</feature>
<dbReference type="RefSeq" id="WP_184579985.1">
    <property type="nucleotide sequence ID" value="NZ_JACHJL010000034.1"/>
</dbReference>
<dbReference type="AlphaFoldDB" id="A0A7W9QI28"/>
<protein>
    <submittedName>
        <fullName evidence="2">Uncharacterized protein YukE</fullName>
    </submittedName>
</protein>
<evidence type="ECO:0000313" key="2">
    <source>
        <dbReference type="EMBL" id="MBB5940108.1"/>
    </source>
</evidence>
<evidence type="ECO:0000313" key="3">
    <source>
        <dbReference type="Proteomes" id="UP000588098"/>
    </source>
</evidence>
<organism evidence="2 3">
    <name type="scientific">Streptomyces zagrosensis</name>
    <dbReference type="NCBI Taxonomy" id="1042984"/>
    <lineage>
        <taxon>Bacteria</taxon>
        <taxon>Bacillati</taxon>
        <taxon>Actinomycetota</taxon>
        <taxon>Actinomycetes</taxon>
        <taxon>Kitasatosporales</taxon>
        <taxon>Streptomycetaceae</taxon>
        <taxon>Streptomyces</taxon>
    </lineage>
</organism>
<name>A0A7W9QI28_9ACTN</name>
<evidence type="ECO:0000256" key="1">
    <source>
        <dbReference type="SAM" id="MobiDB-lite"/>
    </source>
</evidence>
<feature type="compositionally biased region" description="Low complexity" evidence="1">
    <location>
        <begin position="173"/>
        <end position="192"/>
    </location>
</feature>
<feature type="region of interest" description="Disordered" evidence="1">
    <location>
        <begin position="141"/>
        <end position="264"/>
    </location>
</feature>
<accession>A0A7W9QI28</accession>
<dbReference type="Proteomes" id="UP000588098">
    <property type="component" value="Unassembled WGS sequence"/>
</dbReference>
<reference evidence="2 3" key="1">
    <citation type="submission" date="2020-08" db="EMBL/GenBank/DDBJ databases">
        <title>Genomic Encyclopedia of Type Strains, Phase III (KMG-III): the genomes of soil and plant-associated and newly described type strains.</title>
        <authorList>
            <person name="Whitman W."/>
        </authorList>
    </citation>
    <scope>NUCLEOTIDE SEQUENCE [LARGE SCALE GENOMIC DNA]</scope>
    <source>
        <strain evidence="2 3">CECT 8305</strain>
    </source>
</reference>
<proteinExistence type="predicted"/>
<feature type="compositionally biased region" description="Pro residues" evidence="1">
    <location>
        <begin position="193"/>
        <end position="202"/>
    </location>
</feature>
<gene>
    <name evidence="2" type="ORF">FHS42_007206</name>
</gene>
<sequence length="264" mass="27364">MAITEDIRKRIIDPTPLYVVAGAADLAAEKLREAPALFDKIVAEAPERIAAVRDTDPKVVQERVSQQAQETQAKLTELLGTLDTDIKKLRETAQDLTLQGVGRVAEYAVRARDTYDELAERGRGAVQTWRGEAAEEALDVAEAIEPRAKSTARTTAGSARNGRRIATPPPASPKSAASPKPAVPSATTAAPTPAAPPVPQPSPNGAAGNNTGSTNNTGSANNVSTPGTTGSTSNVSGTGSTKPAAKKSTTKKATPKKSTPKPTE</sequence>